<accession>A0A317CG44</accession>
<evidence type="ECO:0000259" key="1">
    <source>
        <dbReference type="Pfam" id="PF01850"/>
    </source>
</evidence>
<comment type="caution">
    <text evidence="2">The sequence shown here is derived from an EMBL/GenBank/DDBJ whole genome shotgun (WGS) entry which is preliminary data.</text>
</comment>
<dbReference type="AlphaFoldDB" id="A0A317CG44"/>
<dbReference type="RefSeq" id="WP_109837751.1">
    <property type="nucleotide sequence ID" value="NZ_QGKM01000028.1"/>
</dbReference>
<keyword evidence="3" id="KW-1185">Reference proteome</keyword>
<dbReference type="EMBL" id="QGKM01000028">
    <property type="protein sequence ID" value="PWQ97121.1"/>
    <property type="molecule type" value="Genomic_DNA"/>
</dbReference>
<dbReference type="CDD" id="cd09854">
    <property type="entry name" value="PIN_VapC-like"/>
    <property type="match status" value="1"/>
</dbReference>
<sequence>MGLKQAISGKRVYVDTNILIYLFEGFEEYLPLLQELAECVDSKEITLLTGEITLAEILVMPFNKDDTGAINLYTKALNDRKFIELVPTTQKVYIKTAFLRATLSGMKTPDSIHVASAMEGKADVFITNDQGIKTPKGIEKLLLSDFL</sequence>
<dbReference type="Proteomes" id="UP000245539">
    <property type="component" value="Unassembled WGS sequence"/>
</dbReference>
<proteinExistence type="predicted"/>
<dbReference type="Pfam" id="PF01850">
    <property type="entry name" value="PIN"/>
    <property type="match status" value="1"/>
</dbReference>
<organism evidence="2 3">
    <name type="scientific">Leucothrix pacifica</name>
    <dbReference type="NCBI Taxonomy" id="1247513"/>
    <lineage>
        <taxon>Bacteria</taxon>
        <taxon>Pseudomonadati</taxon>
        <taxon>Pseudomonadota</taxon>
        <taxon>Gammaproteobacteria</taxon>
        <taxon>Thiotrichales</taxon>
        <taxon>Thiotrichaceae</taxon>
        <taxon>Leucothrix</taxon>
    </lineage>
</organism>
<name>A0A317CG44_9GAMM</name>
<dbReference type="InterPro" id="IPR029060">
    <property type="entry name" value="PIN-like_dom_sf"/>
</dbReference>
<evidence type="ECO:0000313" key="2">
    <source>
        <dbReference type="EMBL" id="PWQ97121.1"/>
    </source>
</evidence>
<feature type="domain" description="PIN" evidence="1">
    <location>
        <begin position="12"/>
        <end position="133"/>
    </location>
</feature>
<dbReference type="InterPro" id="IPR002716">
    <property type="entry name" value="PIN_dom"/>
</dbReference>
<dbReference type="OrthoDB" id="597982at2"/>
<reference evidence="2 3" key="1">
    <citation type="submission" date="2018-05" db="EMBL/GenBank/DDBJ databases">
        <title>Leucothrix arctica sp. nov., isolated from Arctic seawater.</title>
        <authorList>
            <person name="Choi A."/>
            <person name="Baek K."/>
        </authorList>
    </citation>
    <scope>NUCLEOTIDE SEQUENCE [LARGE SCALE GENOMIC DNA]</scope>
    <source>
        <strain evidence="2 3">JCM 18388</strain>
    </source>
</reference>
<evidence type="ECO:0000313" key="3">
    <source>
        <dbReference type="Proteomes" id="UP000245539"/>
    </source>
</evidence>
<dbReference type="Gene3D" id="3.40.50.1010">
    <property type="entry name" value="5'-nuclease"/>
    <property type="match status" value="1"/>
</dbReference>
<dbReference type="SUPFAM" id="SSF88723">
    <property type="entry name" value="PIN domain-like"/>
    <property type="match status" value="1"/>
</dbReference>
<protein>
    <recommendedName>
        <fullName evidence="1">PIN domain-containing protein</fullName>
    </recommendedName>
</protein>
<gene>
    <name evidence="2" type="ORF">DKW60_11230</name>
</gene>